<feature type="domain" description="ABC transporter" evidence="4">
    <location>
        <begin position="3"/>
        <end position="221"/>
    </location>
</feature>
<dbReference type="PANTHER" id="PTHR42939">
    <property type="entry name" value="ABC TRANSPORTER ATP-BINDING PROTEIN ALBC-RELATED"/>
    <property type="match status" value="1"/>
</dbReference>
<dbReference type="InterPro" id="IPR003439">
    <property type="entry name" value="ABC_transporter-like_ATP-bd"/>
</dbReference>
<evidence type="ECO:0000256" key="1">
    <source>
        <dbReference type="ARBA" id="ARBA00022448"/>
    </source>
</evidence>
<keyword evidence="3 5" id="KW-0067">ATP-binding</keyword>
<proteinExistence type="predicted"/>
<keyword evidence="1" id="KW-0813">Transport</keyword>
<protein>
    <submittedName>
        <fullName evidence="5">ABC transporter ATP-binding protein</fullName>
    </submittedName>
</protein>
<dbReference type="Proteomes" id="UP001601058">
    <property type="component" value="Unassembled WGS sequence"/>
</dbReference>
<evidence type="ECO:0000256" key="3">
    <source>
        <dbReference type="ARBA" id="ARBA00022840"/>
    </source>
</evidence>
<keyword evidence="6" id="KW-1185">Reference proteome</keyword>
<dbReference type="GO" id="GO:0005524">
    <property type="term" value="F:ATP binding"/>
    <property type="evidence" value="ECO:0007669"/>
    <property type="project" value="UniProtKB-KW"/>
</dbReference>
<dbReference type="PANTHER" id="PTHR42939:SF1">
    <property type="entry name" value="ABC TRANSPORTER ATP-BINDING PROTEIN ALBC-RELATED"/>
    <property type="match status" value="1"/>
</dbReference>
<dbReference type="InterPro" id="IPR051782">
    <property type="entry name" value="ABC_Transporter_VariousFunc"/>
</dbReference>
<keyword evidence="2" id="KW-0547">Nucleotide-binding</keyword>
<sequence length="232" mass="26347">MIIELKNISKSYKKKLALAPVDLTFNEGECIVLCGGNGAGKSTMIKMLTGIEKPSTGKVIFHSKHKKAFAYMPDQMNFPPEFTPIEILNYYGKFLDAKKEHIDHVLKEVGLWEKRNVRVGGFSKGMSQRLNLAQCLLADTDIYILDEPTNGLDPYWVIQFKEVIQQLKQQKKTVIVSSHIMRDAIEIADKVMILFNGKVKSYGTLDCIYKEHQCESLEEVFLSVHQSEQSTV</sequence>
<accession>A0ABW6K3I3</accession>
<dbReference type="PROSITE" id="PS00211">
    <property type="entry name" value="ABC_TRANSPORTER_1"/>
    <property type="match status" value="1"/>
</dbReference>
<dbReference type="CDD" id="cd03230">
    <property type="entry name" value="ABC_DR_subfamily_A"/>
    <property type="match status" value="1"/>
</dbReference>
<name>A0ABW6K3I3_9BACI</name>
<organism evidence="5 6">
    <name type="scientific">Cytobacillus mangrovibacter</name>
    <dbReference type="NCBI Taxonomy" id="3299024"/>
    <lineage>
        <taxon>Bacteria</taxon>
        <taxon>Bacillati</taxon>
        <taxon>Bacillota</taxon>
        <taxon>Bacilli</taxon>
        <taxon>Bacillales</taxon>
        <taxon>Bacillaceae</taxon>
        <taxon>Cytobacillus</taxon>
    </lineage>
</organism>
<dbReference type="RefSeq" id="WP_389220810.1">
    <property type="nucleotide sequence ID" value="NZ_JBIACJ010000007.1"/>
</dbReference>
<gene>
    <name evidence="5" type="ORF">ACFYKT_14260</name>
</gene>
<evidence type="ECO:0000313" key="6">
    <source>
        <dbReference type="Proteomes" id="UP001601058"/>
    </source>
</evidence>
<dbReference type="PROSITE" id="PS50893">
    <property type="entry name" value="ABC_TRANSPORTER_2"/>
    <property type="match status" value="1"/>
</dbReference>
<dbReference type="EMBL" id="JBIACJ010000007">
    <property type="protein sequence ID" value="MFE8697503.1"/>
    <property type="molecule type" value="Genomic_DNA"/>
</dbReference>
<dbReference type="InterPro" id="IPR027417">
    <property type="entry name" value="P-loop_NTPase"/>
</dbReference>
<evidence type="ECO:0000313" key="5">
    <source>
        <dbReference type="EMBL" id="MFE8697503.1"/>
    </source>
</evidence>
<reference evidence="5 6" key="1">
    <citation type="submission" date="2024-08" db="EMBL/GenBank/DDBJ databases">
        <title>Two novel Cytobacillus novel species.</title>
        <authorList>
            <person name="Liu G."/>
        </authorList>
    </citation>
    <scope>NUCLEOTIDE SEQUENCE [LARGE SCALE GENOMIC DNA]</scope>
    <source>
        <strain evidence="5 6">FJAT-53684</strain>
    </source>
</reference>
<evidence type="ECO:0000256" key="2">
    <source>
        <dbReference type="ARBA" id="ARBA00022741"/>
    </source>
</evidence>
<dbReference type="Pfam" id="PF00005">
    <property type="entry name" value="ABC_tran"/>
    <property type="match status" value="1"/>
</dbReference>
<dbReference type="InterPro" id="IPR017871">
    <property type="entry name" value="ABC_transporter-like_CS"/>
</dbReference>
<evidence type="ECO:0000259" key="4">
    <source>
        <dbReference type="PROSITE" id="PS50893"/>
    </source>
</evidence>
<dbReference type="Gene3D" id="3.40.50.300">
    <property type="entry name" value="P-loop containing nucleotide triphosphate hydrolases"/>
    <property type="match status" value="1"/>
</dbReference>
<dbReference type="SUPFAM" id="SSF52540">
    <property type="entry name" value="P-loop containing nucleoside triphosphate hydrolases"/>
    <property type="match status" value="1"/>
</dbReference>
<dbReference type="SMART" id="SM00382">
    <property type="entry name" value="AAA"/>
    <property type="match status" value="1"/>
</dbReference>
<comment type="caution">
    <text evidence="5">The sequence shown here is derived from an EMBL/GenBank/DDBJ whole genome shotgun (WGS) entry which is preliminary data.</text>
</comment>
<dbReference type="InterPro" id="IPR003593">
    <property type="entry name" value="AAA+_ATPase"/>
</dbReference>